<keyword evidence="4 6" id="KW-0689">Ribosomal protein</keyword>
<comment type="caution">
    <text evidence="8">The sequence shown here is derived from an EMBL/GenBank/DDBJ whole genome shotgun (WGS) entry which is preliminary data.</text>
</comment>
<dbReference type="GO" id="GO:0003735">
    <property type="term" value="F:structural constituent of ribosome"/>
    <property type="evidence" value="ECO:0007669"/>
    <property type="project" value="InterPro"/>
</dbReference>
<evidence type="ECO:0000256" key="7">
    <source>
        <dbReference type="RuleBase" id="RU003934"/>
    </source>
</evidence>
<evidence type="ECO:0000256" key="3">
    <source>
        <dbReference type="ARBA" id="ARBA00022884"/>
    </source>
</evidence>
<keyword evidence="3 6" id="KW-0694">RNA-binding</keyword>
<dbReference type="FunFam" id="3.30.70.330:FF:000001">
    <property type="entry name" value="50S ribosomal protein L23"/>
    <property type="match status" value="1"/>
</dbReference>
<evidence type="ECO:0000256" key="4">
    <source>
        <dbReference type="ARBA" id="ARBA00022980"/>
    </source>
</evidence>
<evidence type="ECO:0000313" key="8">
    <source>
        <dbReference type="EMBL" id="MUV13944.1"/>
    </source>
</evidence>
<dbReference type="EMBL" id="WOXT01000002">
    <property type="protein sequence ID" value="MUV13944.1"/>
    <property type="molecule type" value="Genomic_DNA"/>
</dbReference>
<comment type="subunit">
    <text evidence="6">Part of the 50S ribosomal subunit. Contacts protein L29, and trigger factor when it is bound to the ribosome.</text>
</comment>
<dbReference type="InterPro" id="IPR012678">
    <property type="entry name" value="Ribosomal_uL23/eL15/eS24_sf"/>
</dbReference>
<dbReference type="Gene3D" id="3.30.70.330">
    <property type="match status" value="1"/>
</dbReference>
<keyword evidence="5 6" id="KW-0687">Ribonucleoprotein</keyword>
<evidence type="ECO:0000256" key="2">
    <source>
        <dbReference type="ARBA" id="ARBA00022730"/>
    </source>
</evidence>
<proteinExistence type="inferred from homology"/>
<dbReference type="Pfam" id="PF00276">
    <property type="entry name" value="Ribosomal_L23"/>
    <property type="match status" value="1"/>
</dbReference>
<dbReference type="GO" id="GO:0019843">
    <property type="term" value="F:rRNA binding"/>
    <property type="evidence" value="ECO:0007669"/>
    <property type="project" value="UniProtKB-UniRule"/>
</dbReference>
<sequence length="100" mass="11179">MSAITNVYEVIRAPRVSEKTARLQEVSNQYVFEIAKTATKADVKAAVEQIFAVKVEAVNVVNVKGKNKSFKFRQGKRGDWRKAYVKLAEGQSIDVMMAKA</sequence>
<accession>A0A7C9LL30</accession>
<dbReference type="PROSITE" id="PS00050">
    <property type="entry name" value="RIBOSOMAL_L23"/>
    <property type="match status" value="1"/>
</dbReference>
<dbReference type="PANTHER" id="PTHR11620">
    <property type="entry name" value="60S RIBOSOMAL PROTEIN L23A"/>
    <property type="match status" value="1"/>
</dbReference>
<dbReference type="AlphaFoldDB" id="A0A7C9LL30"/>
<evidence type="ECO:0000256" key="6">
    <source>
        <dbReference type="HAMAP-Rule" id="MF_01369"/>
    </source>
</evidence>
<reference evidence="8 9" key="1">
    <citation type="submission" date="2019-12" db="EMBL/GenBank/DDBJ databases">
        <authorList>
            <person name="Xu J."/>
        </authorList>
    </citation>
    <scope>NUCLEOTIDE SEQUENCE [LARGE SCALE GENOMIC DNA]</scope>
    <source>
        <strain evidence="8 9">HX-5-24</strain>
    </source>
</reference>
<dbReference type="Proteomes" id="UP000479692">
    <property type="component" value="Unassembled WGS sequence"/>
</dbReference>
<evidence type="ECO:0000256" key="5">
    <source>
        <dbReference type="ARBA" id="ARBA00023274"/>
    </source>
</evidence>
<protein>
    <recommendedName>
        <fullName evidence="6">Large ribosomal subunit protein uL23</fullName>
    </recommendedName>
</protein>
<dbReference type="NCBIfam" id="NF004359">
    <property type="entry name" value="PRK05738.1-3"/>
    <property type="match status" value="1"/>
</dbReference>
<dbReference type="GO" id="GO:0006412">
    <property type="term" value="P:translation"/>
    <property type="evidence" value="ECO:0007669"/>
    <property type="project" value="UniProtKB-UniRule"/>
</dbReference>
<dbReference type="InterPro" id="IPR012677">
    <property type="entry name" value="Nucleotide-bd_a/b_plait_sf"/>
</dbReference>
<dbReference type="NCBIfam" id="NF004363">
    <property type="entry name" value="PRK05738.2-4"/>
    <property type="match status" value="1"/>
</dbReference>
<gene>
    <name evidence="6 8" type="primary">rplW</name>
    <name evidence="8" type="ORF">GN331_06950</name>
</gene>
<name>A0A7C9LL30_9GAMM</name>
<evidence type="ECO:0000313" key="9">
    <source>
        <dbReference type="Proteomes" id="UP000479692"/>
    </source>
</evidence>
<dbReference type="SUPFAM" id="SSF54189">
    <property type="entry name" value="Ribosomal proteins S24e, L23 and L15e"/>
    <property type="match status" value="1"/>
</dbReference>
<dbReference type="HAMAP" id="MF_01369_B">
    <property type="entry name" value="Ribosomal_uL23_B"/>
    <property type="match status" value="1"/>
</dbReference>
<keyword evidence="9" id="KW-1185">Reference proteome</keyword>
<organism evidence="8 9">
    <name type="scientific">Noviluteimonas gilva</name>
    <dbReference type="NCBI Taxonomy" id="2682097"/>
    <lineage>
        <taxon>Bacteria</taxon>
        <taxon>Pseudomonadati</taxon>
        <taxon>Pseudomonadota</taxon>
        <taxon>Gammaproteobacteria</taxon>
        <taxon>Lysobacterales</taxon>
        <taxon>Lysobacteraceae</taxon>
        <taxon>Noviluteimonas</taxon>
    </lineage>
</organism>
<dbReference type="InterPro" id="IPR013025">
    <property type="entry name" value="Ribosomal_uL23-like"/>
</dbReference>
<comment type="similarity">
    <text evidence="1 6 7">Belongs to the universal ribosomal protein uL23 family.</text>
</comment>
<evidence type="ECO:0000256" key="1">
    <source>
        <dbReference type="ARBA" id="ARBA00006700"/>
    </source>
</evidence>
<dbReference type="GO" id="GO:1990904">
    <property type="term" value="C:ribonucleoprotein complex"/>
    <property type="evidence" value="ECO:0007669"/>
    <property type="project" value="UniProtKB-KW"/>
</dbReference>
<dbReference type="RefSeq" id="WP_156641286.1">
    <property type="nucleotide sequence ID" value="NZ_WOXT01000002.1"/>
</dbReference>
<dbReference type="InterPro" id="IPR001014">
    <property type="entry name" value="Ribosomal_uL23_CS"/>
</dbReference>
<dbReference type="GO" id="GO:0005840">
    <property type="term" value="C:ribosome"/>
    <property type="evidence" value="ECO:0007669"/>
    <property type="project" value="UniProtKB-KW"/>
</dbReference>
<comment type="function">
    <text evidence="6">One of the early assembly proteins it binds 23S rRNA. One of the proteins that surrounds the polypeptide exit tunnel on the outside of the ribosome. Forms the main docking site for trigger factor binding to the ribosome.</text>
</comment>
<keyword evidence="2 6" id="KW-0699">rRNA-binding</keyword>